<organism evidence="11 12">
    <name type="scientific">Pelagicoccus mobilis</name>
    <dbReference type="NCBI Taxonomy" id="415221"/>
    <lineage>
        <taxon>Bacteria</taxon>
        <taxon>Pseudomonadati</taxon>
        <taxon>Verrucomicrobiota</taxon>
        <taxon>Opitutia</taxon>
        <taxon>Puniceicoccales</taxon>
        <taxon>Pelagicoccaceae</taxon>
        <taxon>Pelagicoccus</taxon>
    </lineage>
</organism>
<dbReference type="InterPro" id="IPR006668">
    <property type="entry name" value="Mg_transptr_MgtE_intracell_dom"/>
</dbReference>
<dbReference type="PANTHER" id="PTHR43773">
    <property type="entry name" value="MAGNESIUM TRANSPORTER MGTE"/>
    <property type="match status" value="1"/>
</dbReference>
<dbReference type="InterPro" id="IPR038076">
    <property type="entry name" value="MgtE_N_sf"/>
</dbReference>
<feature type="transmembrane region" description="Helical" evidence="9">
    <location>
        <begin position="311"/>
        <end position="332"/>
    </location>
</feature>
<evidence type="ECO:0000313" key="12">
    <source>
        <dbReference type="Proteomes" id="UP000617628"/>
    </source>
</evidence>
<accession>A0A934VTL2</accession>
<evidence type="ECO:0000256" key="1">
    <source>
        <dbReference type="ARBA" id="ARBA00004141"/>
    </source>
</evidence>
<dbReference type="Gene3D" id="1.10.357.20">
    <property type="entry name" value="SLC41 divalent cation transporters, integral membrane domain"/>
    <property type="match status" value="1"/>
</dbReference>
<dbReference type="InterPro" id="IPR046342">
    <property type="entry name" value="CBS_dom_sf"/>
</dbReference>
<dbReference type="InterPro" id="IPR006669">
    <property type="entry name" value="MgtE_transporter"/>
</dbReference>
<keyword evidence="7 9" id="KW-0472">Membrane</keyword>
<dbReference type="CDD" id="cd04606">
    <property type="entry name" value="CBS_pair_Mg_transporter"/>
    <property type="match status" value="1"/>
</dbReference>
<comment type="function">
    <text evidence="9">Acts as a magnesium transporter.</text>
</comment>
<dbReference type="SUPFAM" id="SSF158791">
    <property type="entry name" value="MgtE N-terminal domain-like"/>
    <property type="match status" value="1"/>
</dbReference>
<comment type="subunit">
    <text evidence="9">Homodimer.</text>
</comment>
<dbReference type="Pfam" id="PF00571">
    <property type="entry name" value="CBS"/>
    <property type="match status" value="2"/>
</dbReference>
<dbReference type="SMART" id="SM00924">
    <property type="entry name" value="MgtE_N"/>
    <property type="match status" value="1"/>
</dbReference>
<evidence type="ECO:0000256" key="8">
    <source>
        <dbReference type="PROSITE-ProRule" id="PRU00703"/>
    </source>
</evidence>
<comment type="caution">
    <text evidence="11">The sequence shown here is derived from an EMBL/GenBank/DDBJ whole genome shotgun (WGS) entry which is preliminary data.</text>
</comment>
<feature type="transmembrane region" description="Helical" evidence="9">
    <location>
        <begin position="380"/>
        <end position="406"/>
    </location>
</feature>
<feature type="domain" description="CBS" evidence="10">
    <location>
        <begin position="132"/>
        <end position="196"/>
    </location>
</feature>
<evidence type="ECO:0000259" key="10">
    <source>
        <dbReference type="PROSITE" id="PS51371"/>
    </source>
</evidence>
<feature type="domain" description="CBS" evidence="10">
    <location>
        <begin position="197"/>
        <end position="253"/>
    </location>
</feature>
<proteinExistence type="inferred from homology"/>
<evidence type="ECO:0000256" key="7">
    <source>
        <dbReference type="ARBA" id="ARBA00023136"/>
    </source>
</evidence>
<keyword evidence="4 9" id="KW-0812">Transmembrane</keyword>
<evidence type="ECO:0000313" key="11">
    <source>
        <dbReference type="EMBL" id="MBK1880190.1"/>
    </source>
</evidence>
<dbReference type="PANTHER" id="PTHR43773:SF1">
    <property type="entry name" value="MAGNESIUM TRANSPORTER MGTE"/>
    <property type="match status" value="1"/>
</dbReference>
<dbReference type="InterPro" id="IPR036739">
    <property type="entry name" value="SLC41_membr_dom_sf"/>
</dbReference>
<keyword evidence="3 9" id="KW-0813">Transport</keyword>
<evidence type="ECO:0000256" key="6">
    <source>
        <dbReference type="ARBA" id="ARBA00022989"/>
    </source>
</evidence>
<keyword evidence="6 9" id="KW-1133">Transmembrane helix</keyword>
<evidence type="ECO:0000256" key="3">
    <source>
        <dbReference type="ARBA" id="ARBA00022448"/>
    </source>
</evidence>
<feature type="transmembrane region" description="Helical" evidence="9">
    <location>
        <begin position="353"/>
        <end position="374"/>
    </location>
</feature>
<dbReference type="GO" id="GO:0015095">
    <property type="term" value="F:magnesium ion transmembrane transporter activity"/>
    <property type="evidence" value="ECO:0007669"/>
    <property type="project" value="UniProtKB-UniRule"/>
</dbReference>
<feature type="transmembrane region" description="Helical" evidence="9">
    <location>
        <begin position="279"/>
        <end position="299"/>
    </location>
</feature>
<dbReference type="SUPFAM" id="SSF54631">
    <property type="entry name" value="CBS-domain pair"/>
    <property type="match status" value="1"/>
</dbReference>
<protein>
    <recommendedName>
        <fullName evidence="9">Magnesium transporter MgtE</fullName>
    </recommendedName>
</protein>
<comment type="caution">
    <text evidence="9">Lacks conserved residue(s) required for the propagation of feature annotation.</text>
</comment>
<keyword evidence="5 9" id="KW-0460">Magnesium</keyword>
<keyword evidence="9" id="KW-0479">Metal-binding</keyword>
<dbReference type="RefSeq" id="WP_200358879.1">
    <property type="nucleotide sequence ID" value="NZ_JAENIL010000074.1"/>
</dbReference>
<gene>
    <name evidence="11" type="primary">mgtE</name>
    <name evidence="11" type="ORF">JIN87_25110</name>
</gene>
<dbReference type="EMBL" id="JAENIL010000074">
    <property type="protein sequence ID" value="MBK1880190.1"/>
    <property type="molecule type" value="Genomic_DNA"/>
</dbReference>
<evidence type="ECO:0000256" key="2">
    <source>
        <dbReference type="ARBA" id="ARBA00009749"/>
    </source>
</evidence>
<reference evidence="11" key="1">
    <citation type="submission" date="2021-01" db="EMBL/GenBank/DDBJ databases">
        <title>Modified the classification status of verrucomicrobia.</title>
        <authorList>
            <person name="Feng X."/>
        </authorList>
    </citation>
    <scope>NUCLEOTIDE SEQUENCE</scope>
    <source>
        <strain evidence="11">KCTC 13126</strain>
    </source>
</reference>
<dbReference type="Pfam" id="PF01769">
    <property type="entry name" value="MgtE"/>
    <property type="match status" value="1"/>
</dbReference>
<keyword evidence="12" id="KW-1185">Reference proteome</keyword>
<dbReference type="PROSITE" id="PS51371">
    <property type="entry name" value="CBS"/>
    <property type="match status" value="2"/>
</dbReference>
<keyword evidence="9" id="KW-1003">Cell membrane</keyword>
<comment type="similarity">
    <text evidence="2 9">Belongs to the SLC41A transporter family.</text>
</comment>
<dbReference type="GO" id="GO:0005886">
    <property type="term" value="C:plasma membrane"/>
    <property type="evidence" value="ECO:0007669"/>
    <property type="project" value="UniProtKB-SubCell"/>
</dbReference>
<dbReference type="AlphaFoldDB" id="A0A934VTL2"/>
<dbReference type="Proteomes" id="UP000617628">
    <property type="component" value="Unassembled WGS sequence"/>
</dbReference>
<dbReference type="InterPro" id="IPR000644">
    <property type="entry name" value="CBS_dom"/>
</dbReference>
<dbReference type="Pfam" id="PF03448">
    <property type="entry name" value="MgtE_N"/>
    <property type="match status" value="1"/>
</dbReference>
<dbReference type="SMART" id="SM00116">
    <property type="entry name" value="CBS"/>
    <property type="match status" value="2"/>
</dbReference>
<name>A0A934VTL2_9BACT</name>
<sequence>MAEREEQIQPVSNAFNRTLNRLKEMHPSDIAEDLEDRDLDEIRKLLREFSDEQVADILTELPQEIQTDLMENMRLDRVSEIIPEMFSDDAADALGHVSPDRLQDIMDTLPEEDVEEITDLLEYPEDSAGGIMRKEVNAVLTSMSLSEAREAIRRDEDQDQDNAIYIYVVDQNERLQGVLKLRDLLFRDLRLKVADVMITDVRSVSVNADQEEIANIFQKYNYLALPVVDDFGKLVGLVTSDDVIDVIQEEATEDMQRMVGLSGEEMVTTPWSRSVKNRLPWLLINLGTAFLAGWVVSLFEDTLVKYAMLAAFLPIVAGMGGNAGAQTLTIVVRSLALGEIENNEWRRVLVKEVITGLVVGIAIGLVVGFVSWLWKGSWVIGAVVCLAMLLNMIAAALAGVMVPIGLRAVKVDPALASSIMVTTVTDVMGFFLFLSLASIALNFLAL</sequence>
<evidence type="ECO:0000256" key="5">
    <source>
        <dbReference type="ARBA" id="ARBA00022842"/>
    </source>
</evidence>
<dbReference type="SUPFAM" id="SSF161093">
    <property type="entry name" value="MgtE membrane domain-like"/>
    <property type="match status" value="1"/>
</dbReference>
<comment type="subcellular location">
    <subcellularLocation>
        <location evidence="9">Cell membrane</location>
        <topology evidence="9">Multi-pass membrane protein</topology>
    </subcellularLocation>
    <subcellularLocation>
        <location evidence="1">Membrane</location>
        <topology evidence="1">Multi-pass membrane protein</topology>
    </subcellularLocation>
</comment>
<dbReference type="Gene3D" id="1.25.60.10">
    <property type="entry name" value="MgtE N-terminal domain-like"/>
    <property type="match status" value="1"/>
</dbReference>
<dbReference type="NCBIfam" id="TIGR00400">
    <property type="entry name" value="mgtE"/>
    <property type="match status" value="1"/>
</dbReference>
<evidence type="ECO:0000256" key="4">
    <source>
        <dbReference type="ARBA" id="ARBA00022692"/>
    </source>
</evidence>
<keyword evidence="8" id="KW-0129">CBS domain</keyword>
<dbReference type="InterPro" id="IPR006667">
    <property type="entry name" value="SLC41_membr_dom"/>
</dbReference>
<dbReference type="Gene3D" id="3.10.580.10">
    <property type="entry name" value="CBS-domain"/>
    <property type="match status" value="1"/>
</dbReference>
<evidence type="ECO:0000256" key="9">
    <source>
        <dbReference type="RuleBase" id="RU362011"/>
    </source>
</evidence>
<dbReference type="GO" id="GO:0046872">
    <property type="term" value="F:metal ion binding"/>
    <property type="evidence" value="ECO:0007669"/>
    <property type="project" value="UniProtKB-KW"/>
</dbReference>